<dbReference type="HOGENOM" id="CLU_106259_0_0_9"/>
<accession>R7ZAW7</accession>
<organism evidence="1 2">
    <name type="scientific">Lysinibacillus sphaericus OT4b.31</name>
    <dbReference type="NCBI Taxonomy" id="1285586"/>
    <lineage>
        <taxon>Bacteria</taxon>
        <taxon>Bacillati</taxon>
        <taxon>Bacillota</taxon>
        <taxon>Bacilli</taxon>
        <taxon>Bacillales</taxon>
        <taxon>Bacillaceae</taxon>
        <taxon>Lysinibacillus</taxon>
    </lineage>
</organism>
<reference evidence="1 2" key="1">
    <citation type="submission" date="2013-04" db="EMBL/GenBank/DDBJ databases">
        <title>Draft genome of the heavy metal tolerant bacterium Lysinibacillus sphaericus strain OT4b.31.</title>
        <authorList>
            <person name="Pena-Montenegro T.D."/>
            <person name="Dussan J."/>
        </authorList>
    </citation>
    <scope>NUCLEOTIDE SEQUENCE [LARGE SCALE GENOMIC DNA]</scope>
    <source>
        <strain evidence="1 2">OT4b.31</strain>
    </source>
</reference>
<dbReference type="Proteomes" id="UP000013911">
    <property type="component" value="Unassembled WGS sequence"/>
</dbReference>
<name>R7ZAW7_LYSSH</name>
<dbReference type="OrthoDB" id="2732981at2"/>
<sequence>MKNGKNETVLIIAATFSCTISVSAEEITIKKPTSEQQYVEQIIIQTELQAYKETLTEYKNKSTFSNFISDIPGFDNSFQQKLDNTIDQYGIRRVAEDSLSIMPLVTPFTSGLNISKPSIYTAAQFSIINARGVLNRDTTNHNCSSTSSIGNTVKIGGNVDLPFYYKDSKAEIAIPSADIGENNIYCEQTRSSSKFTGVSISESGISFNIASAFNTWNKASIKH</sequence>
<comment type="caution">
    <text evidence="1">The sequence shown here is derived from an EMBL/GenBank/DDBJ whole genome shotgun (WGS) entry which is preliminary data.</text>
</comment>
<evidence type="ECO:0000313" key="1">
    <source>
        <dbReference type="EMBL" id="EON71154.1"/>
    </source>
</evidence>
<proteinExistence type="predicted"/>
<dbReference type="PATRIC" id="fig|1285586.5.peg.3596"/>
<dbReference type="RefSeq" id="WP_010860372.1">
    <property type="nucleotide sequence ID" value="NZ_KB933398.1"/>
</dbReference>
<dbReference type="EMBL" id="AQPX01000024">
    <property type="protein sequence ID" value="EON71154.1"/>
    <property type="molecule type" value="Genomic_DNA"/>
</dbReference>
<gene>
    <name evidence="1" type="ORF">H131_17221</name>
</gene>
<dbReference type="AlphaFoldDB" id="R7ZAW7"/>
<dbReference type="eggNOG" id="ENOG5030C01">
    <property type="taxonomic scope" value="Bacteria"/>
</dbReference>
<dbReference type="PROSITE" id="PS51257">
    <property type="entry name" value="PROKAR_LIPOPROTEIN"/>
    <property type="match status" value="1"/>
</dbReference>
<evidence type="ECO:0000313" key="2">
    <source>
        <dbReference type="Proteomes" id="UP000013911"/>
    </source>
</evidence>
<protein>
    <submittedName>
        <fullName evidence="1">Uncharacterized protein</fullName>
    </submittedName>
</protein>